<gene>
    <name evidence="2" type="ORF">T265_02727</name>
</gene>
<feature type="compositionally biased region" description="Basic residues" evidence="1">
    <location>
        <begin position="47"/>
        <end position="60"/>
    </location>
</feature>
<dbReference type="Proteomes" id="UP000054324">
    <property type="component" value="Unassembled WGS sequence"/>
</dbReference>
<dbReference type="OrthoDB" id="442460at2759"/>
<dbReference type="GeneID" id="20316915"/>
<organism evidence="2 3">
    <name type="scientific">Opisthorchis viverrini</name>
    <name type="common">Southeast Asian liver fluke</name>
    <dbReference type="NCBI Taxonomy" id="6198"/>
    <lineage>
        <taxon>Eukaryota</taxon>
        <taxon>Metazoa</taxon>
        <taxon>Spiralia</taxon>
        <taxon>Lophotrochozoa</taxon>
        <taxon>Platyhelminthes</taxon>
        <taxon>Trematoda</taxon>
        <taxon>Digenea</taxon>
        <taxon>Opisthorchiida</taxon>
        <taxon>Opisthorchiata</taxon>
        <taxon>Opisthorchiidae</taxon>
        <taxon>Opisthorchis</taxon>
    </lineage>
</organism>
<dbReference type="KEGG" id="ovi:T265_02727"/>
<keyword evidence="3" id="KW-1185">Reference proteome</keyword>
<dbReference type="EMBL" id="KL596653">
    <property type="protein sequence ID" value="KER30912.1"/>
    <property type="molecule type" value="Genomic_DNA"/>
</dbReference>
<feature type="region of interest" description="Disordered" evidence="1">
    <location>
        <begin position="1"/>
        <end position="81"/>
    </location>
</feature>
<protein>
    <submittedName>
        <fullName evidence="2">Uncharacterized protein</fullName>
    </submittedName>
</protein>
<accession>A0A074ZY50</accession>
<dbReference type="CTD" id="20316915"/>
<reference evidence="2 3" key="1">
    <citation type="submission" date="2013-11" db="EMBL/GenBank/DDBJ databases">
        <title>Opisthorchis viverrini - life in the bile duct.</title>
        <authorList>
            <person name="Young N.D."/>
            <person name="Nagarajan N."/>
            <person name="Lin S.J."/>
            <person name="Korhonen P.K."/>
            <person name="Jex A.R."/>
            <person name="Hall R.S."/>
            <person name="Safavi-Hemami H."/>
            <person name="Kaewkong W."/>
            <person name="Bertrand D."/>
            <person name="Gao S."/>
            <person name="Seet Q."/>
            <person name="Wongkham S."/>
            <person name="Teh B.T."/>
            <person name="Wongkham C."/>
            <person name="Intapan P.M."/>
            <person name="Maleewong W."/>
            <person name="Yang X."/>
            <person name="Hu M."/>
            <person name="Wang Z."/>
            <person name="Hofmann A."/>
            <person name="Sternberg P.W."/>
            <person name="Tan P."/>
            <person name="Wang J."/>
            <person name="Gasser R.B."/>
        </authorList>
    </citation>
    <scope>NUCLEOTIDE SEQUENCE [LARGE SCALE GENOMIC DNA]</scope>
</reference>
<feature type="compositionally biased region" description="Polar residues" evidence="1">
    <location>
        <begin position="61"/>
        <end position="74"/>
    </location>
</feature>
<evidence type="ECO:0000256" key="1">
    <source>
        <dbReference type="SAM" id="MobiDB-lite"/>
    </source>
</evidence>
<evidence type="ECO:0000313" key="2">
    <source>
        <dbReference type="EMBL" id="KER30912.1"/>
    </source>
</evidence>
<feature type="compositionally biased region" description="Polar residues" evidence="1">
    <location>
        <begin position="9"/>
        <end position="19"/>
    </location>
</feature>
<name>A0A074ZY50_OPIVI</name>
<feature type="compositionally biased region" description="Polar residues" evidence="1">
    <location>
        <begin position="26"/>
        <end position="44"/>
    </location>
</feature>
<sequence>MGLFRPNRSAVTSKGTTQSRDYEPRNLTTTNGLIGSKRSPNQPIKGTKSHQKARRKRPNHNRTTFTGDQLNVPNGPSRHRRLRPRQIHRRPTKLCKDRFQNYQILFRSYIITGRREGIHPLNPALTMSPRSVMKPCQLACKRFVTIRGDIIISVQLVTKRLEIDWQARRTDQQAPDQKPIWFECEFTHRNVRGPNLTSASRLFLSGLGHSESTSALVLPSGGMVTNRGTIYLFFGAFSQASIHVKTTTKGAQSLLVPKMKSGTVVQRFVHIA</sequence>
<dbReference type="RefSeq" id="XP_009165306.1">
    <property type="nucleotide sequence ID" value="XM_009167042.1"/>
</dbReference>
<evidence type="ECO:0000313" key="3">
    <source>
        <dbReference type="Proteomes" id="UP000054324"/>
    </source>
</evidence>
<proteinExistence type="predicted"/>
<dbReference type="AlphaFoldDB" id="A0A074ZY50"/>